<evidence type="ECO:0000313" key="2">
    <source>
        <dbReference type="Proteomes" id="UP000005237"/>
    </source>
</evidence>
<evidence type="ECO:0000313" key="1">
    <source>
        <dbReference type="EnsemblMetazoa" id="CJA18836.1"/>
    </source>
</evidence>
<dbReference type="PANTHER" id="PTHR20905">
    <property type="entry name" value="N-ACETYLTRANSFERASE-RELATED"/>
    <property type="match status" value="1"/>
</dbReference>
<organism evidence="1 2">
    <name type="scientific">Caenorhabditis japonica</name>
    <dbReference type="NCBI Taxonomy" id="281687"/>
    <lineage>
        <taxon>Eukaryota</taxon>
        <taxon>Metazoa</taxon>
        <taxon>Ecdysozoa</taxon>
        <taxon>Nematoda</taxon>
        <taxon>Chromadorea</taxon>
        <taxon>Rhabditida</taxon>
        <taxon>Rhabditina</taxon>
        <taxon>Rhabditomorpha</taxon>
        <taxon>Rhabditoidea</taxon>
        <taxon>Rhabditidae</taxon>
        <taxon>Peloderinae</taxon>
        <taxon>Caenorhabditis</taxon>
    </lineage>
</organism>
<reference evidence="2" key="1">
    <citation type="submission" date="2010-08" db="EMBL/GenBank/DDBJ databases">
        <authorList>
            <consortium name="Caenorhabditis japonica Sequencing Consortium"/>
            <person name="Wilson R.K."/>
        </authorList>
    </citation>
    <scope>NUCLEOTIDE SEQUENCE [LARGE SCALE GENOMIC DNA]</scope>
    <source>
        <strain evidence="2">DF5081</strain>
    </source>
</reference>
<name>A0A8R1I5J6_CAEJA</name>
<proteinExistence type="predicted"/>
<accession>A0A8R1I5J6</accession>
<dbReference type="Proteomes" id="UP000005237">
    <property type="component" value="Unassembled WGS sequence"/>
</dbReference>
<keyword evidence="2" id="KW-1185">Reference proteome</keyword>
<reference evidence="1" key="2">
    <citation type="submission" date="2022-06" db="UniProtKB">
        <authorList>
            <consortium name="EnsemblMetazoa"/>
        </authorList>
    </citation>
    <scope>IDENTIFICATION</scope>
    <source>
        <strain evidence="1">DF5081</strain>
    </source>
</reference>
<evidence type="ECO:0008006" key="3">
    <source>
        <dbReference type="Google" id="ProtNLM"/>
    </source>
</evidence>
<dbReference type="EnsemblMetazoa" id="CJA18836.1">
    <property type="protein sequence ID" value="CJA18836.1"/>
    <property type="gene ID" value="WBGene00138039"/>
</dbReference>
<dbReference type="Gene3D" id="3.40.630.30">
    <property type="match status" value="1"/>
</dbReference>
<dbReference type="GO" id="GO:0008080">
    <property type="term" value="F:N-acetyltransferase activity"/>
    <property type="evidence" value="ECO:0007669"/>
    <property type="project" value="TreeGrafter"/>
</dbReference>
<dbReference type="AlphaFoldDB" id="A0A8R1I5J6"/>
<sequence>MLSSVWRRNELLRTQEDGEEGNKFEFPTLRREVEVVGEILNELHNRFWSLRPDQDAVLYFEISSVNKNHRRQGLAASFMNWTENTERLRVCATLKFILFRDFQSLGVTGIVAEATSIANQNLLAKRGYETLATTFLDTRINPETGKSLLVCDDGTDRANLMFKTIL</sequence>
<protein>
    <recommendedName>
        <fullName evidence="3">N-acetyltransferase domain-containing protein</fullName>
    </recommendedName>
</protein>
<dbReference type="PANTHER" id="PTHR20905:SF30">
    <property type="entry name" value="N-ACETYLTRANSFERASE DOMAIN-CONTAINING PROTEIN"/>
    <property type="match status" value="1"/>
</dbReference>